<dbReference type="EMBL" id="JATAAI010000029">
    <property type="protein sequence ID" value="KAK1736465.1"/>
    <property type="molecule type" value="Genomic_DNA"/>
</dbReference>
<name>A0AAD8XZU1_9STRA</name>
<sequence>MSMCFRQAARRTLLCTASAGSSSSTKQAIKFGTHHVHNNLAAASTTILQREFSAAAKKKQANNGNNNNKAKELTYQERKEAEKKLRRETYEQKQTRLERLKTRRDHSPKDVKRTLFRSWWDKEMMYHNKLQRMAKKEGKPWRVRVAVMVERLPVVTPDEEEWEQDYNDLRDFLETFGKEYPAETGFMFAPDKSEDHVVESDEDMIAGLPFTPAPRETEADASGDVKTLDRQLKTRLYLTIKSDTEGNLSGPRWTLPSTIAETNESLLAAAERAVSDSVGSDLKLWCPSNAPMALNMRVYNDKLPESFRENYFGEKIFYYRVQYDNTGGDVDEAAMKADDYAWLTREEVVDRIEEERGKHQAKFFHYML</sequence>
<dbReference type="InterPro" id="IPR040008">
    <property type="entry name" value="Ribosomal_mL46"/>
</dbReference>
<dbReference type="Gene3D" id="3.90.79.10">
    <property type="entry name" value="Nucleoside Triphosphate Pyrophosphohydrolase"/>
    <property type="match status" value="1"/>
</dbReference>
<evidence type="ECO:0000313" key="3">
    <source>
        <dbReference type="Proteomes" id="UP001224775"/>
    </source>
</evidence>
<feature type="domain" description="Large ribosomal subunit protein mL46 N-terminal" evidence="1">
    <location>
        <begin position="141"/>
        <end position="174"/>
    </location>
</feature>
<keyword evidence="2" id="KW-0687">Ribonucleoprotein</keyword>
<dbReference type="GO" id="GO:0003735">
    <property type="term" value="F:structural constituent of ribosome"/>
    <property type="evidence" value="ECO:0007669"/>
    <property type="project" value="InterPro"/>
</dbReference>
<evidence type="ECO:0000313" key="2">
    <source>
        <dbReference type="EMBL" id="KAK1736465.1"/>
    </source>
</evidence>
<keyword evidence="3" id="KW-1185">Reference proteome</keyword>
<keyword evidence="2" id="KW-0689">Ribosomal protein</keyword>
<evidence type="ECO:0000259" key="1">
    <source>
        <dbReference type="Pfam" id="PF11788"/>
    </source>
</evidence>
<gene>
    <name evidence="2" type="ORF">QTG54_013065</name>
</gene>
<dbReference type="SUPFAM" id="SSF55811">
    <property type="entry name" value="Nudix"/>
    <property type="match status" value="1"/>
</dbReference>
<dbReference type="AlphaFoldDB" id="A0AAD8XZU1"/>
<dbReference type="PANTHER" id="PTHR13124">
    <property type="entry name" value="39S RIBOSOMAL PROTEIN L46, MITOCHONDRIAL PRECURSOR-RELATED"/>
    <property type="match status" value="1"/>
</dbReference>
<dbReference type="Pfam" id="PF11788">
    <property type="entry name" value="MRP-L46"/>
    <property type="match status" value="1"/>
</dbReference>
<protein>
    <submittedName>
        <fullName evidence="2">Ribosomal protein L46</fullName>
    </submittedName>
</protein>
<dbReference type="InterPro" id="IPR021757">
    <property type="entry name" value="Ribosomal_mL46_N"/>
</dbReference>
<reference evidence="2" key="1">
    <citation type="submission" date="2023-06" db="EMBL/GenBank/DDBJ databases">
        <title>Survivors Of The Sea: Transcriptome response of Skeletonema marinoi to long-term dormancy.</title>
        <authorList>
            <person name="Pinder M.I.M."/>
            <person name="Kourtchenko O."/>
            <person name="Robertson E.K."/>
            <person name="Larsson T."/>
            <person name="Maumus F."/>
            <person name="Osuna-Cruz C.M."/>
            <person name="Vancaester E."/>
            <person name="Stenow R."/>
            <person name="Vandepoele K."/>
            <person name="Ploug H."/>
            <person name="Bruchert V."/>
            <person name="Godhe A."/>
            <person name="Topel M."/>
        </authorList>
    </citation>
    <scope>NUCLEOTIDE SEQUENCE</scope>
    <source>
        <strain evidence="2">R05AC</strain>
    </source>
</reference>
<dbReference type="InterPro" id="IPR015797">
    <property type="entry name" value="NUDIX_hydrolase-like_dom_sf"/>
</dbReference>
<comment type="caution">
    <text evidence="2">The sequence shown here is derived from an EMBL/GenBank/DDBJ whole genome shotgun (WGS) entry which is preliminary data.</text>
</comment>
<dbReference type="PANTHER" id="PTHR13124:SF12">
    <property type="entry name" value="LARGE RIBOSOMAL SUBUNIT PROTEIN ML46"/>
    <property type="match status" value="1"/>
</dbReference>
<organism evidence="2 3">
    <name type="scientific">Skeletonema marinoi</name>
    <dbReference type="NCBI Taxonomy" id="267567"/>
    <lineage>
        <taxon>Eukaryota</taxon>
        <taxon>Sar</taxon>
        <taxon>Stramenopiles</taxon>
        <taxon>Ochrophyta</taxon>
        <taxon>Bacillariophyta</taxon>
        <taxon>Coscinodiscophyceae</taxon>
        <taxon>Thalassiosirophycidae</taxon>
        <taxon>Thalassiosirales</taxon>
        <taxon>Skeletonemataceae</taxon>
        <taxon>Skeletonema</taxon>
        <taxon>Skeletonema marinoi-dohrnii complex</taxon>
    </lineage>
</organism>
<accession>A0AAD8XZU1</accession>
<dbReference type="GO" id="GO:0005762">
    <property type="term" value="C:mitochondrial large ribosomal subunit"/>
    <property type="evidence" value="ECO:0007669"/>
    <property type="project" value="TreeGrafter"/>
</dbReference>
<proteinExistence type="predicted"/>
<dbReference type="Proteomes" id="UP001224775">
    <property type="component" value="Unassembled WGS sequence"/>
</dbReference>